<dbReference type="RefSeq" id="WP_189932054.1">
    <property type="nucleotide sequence ID" value="NZ_BNCD01000007.1"/>
</dbReference>
<dbReference type="AlphaFoldDB" id="A0A919L100"/>
<evidence type="ECO:0000313" key="4">
    <source>
        <dbReference type="Proteomes" id="UP000603708"/>
    </source>
</evidence>
<dbReference type="CDD" id="cd00161">
    <property type="entry name" value="beta-trefoil_Ricin-like"/>
    <property type="match status" value="1"/>
</dbReference>
<reference evidence="3" key="1">
    <citation type="journal article" date="2014" name="Int. J. Syst. Evol. Microbiol.">
        <title>Complete genome sequence of Corynebacterium casei LMG S-19264T (=DSM 44701T), isolated from a smear-ripened cheese.</title>
        <authorList>
            <consortium name="US DOE Joint Genome Institute (JGI-PGF)"/>
            <person name="Walter F."/>
            <person name="Albersmeier A."/>
            <person name="Kalinowski J."/>
            <person name="Ruckert C."/>
        </authorList>
    </citation>
    <scope>NUCLEOTIDE SEQUENCE</scope>
    <source>
        <strain evidence="3">JCM 5069</strain>
    </source>
</reference>
<dbReference type="Pfam" id="PF13560">
    <property type="entry name" value="HTH_31"/>
    <property type="match status" value="1"/>
</dbReference>
<protein>
    <recommendedName>
        <fullName evidence="5">XRE family transcriptional regulator</fullName>
    </recommendedName>
</protein>
<feature type="transmembrane region" description="Helical" evidence="2">
    <location>
        <begin position="238"/>
        <end position="259"/>
    </location>
</feature>
<proteinExistence type="predicted"/>
<feature type="compositionally biased region" description="Low complexity" evidence="1">
    <location>
        <begin position="115"/>
        <end position="124"/>
    </location>
</feature>
<dbReference type="SUPFAM" id="SSF50370">
    <property type="entry name" value="Ricin B-like lectins"/>
    <property type="match status" value="1"/>
</dbReference>
<reference evidence="3" key="2">
    <citation type="submission" date="2020-09" db="EMBL/GenBank/DDBJ databases">
        <authorList>
            <person name="Sun Q."/>
            <person name="Ohkuma M."/>
        </authorList>
    </citation>
    <scope>NUCLEOTIDE SEQUENCE</scope>
    <source>
        <strain evidence="3">JCM 5069</strain>
    </source>
</reference>
<organism evidence="3 4">
    <name type="scientific">Streptomyces sulfonofaciens</name>
    <dbReference type="NCBI Taxonomy" id="68272"/>
    <lineage>
        <taxon>Bacteria</taxon>
        <taxon>Bacillati</taxon>
        <taxon>Actinomycetota</taxon>
        <taxon>Actinomycetes</taxon>
        <taxon>Kitasatosporales</taxon>
        <taxon>Streptomycetaceae</taxon>
        <taxon>Streptomyces</taxon>
    </lineage>
</organism>
<accession>A0A919L100</accession>
<evidence type="ECO:0008006" key="5">
    <source>
        <dbReference type="Google" id="ProtNLM"/>
    </source>
</evidence>
<evidence type="ECO:0000256" key="1">
    <source>
        <dbReference type="SAM" id="MobiDB-lite"/>
    </source>
</evidence>
<gene>
    <name evidence="3" type="ORF">GCM10018793_29980</name>
</gene>
<dbReference type="InterPro" id="IPR035992">
    <property type="entry name" value="Ricin_B-like_lectins"/>
</dbReference>
<evidence type="ECO:0000256" key="2">
    <source>
        <dbReference type="SAM" id="Phobius"/>
    </source>
</evidence>
<feature type="compositionally biased region" description="Gly residues" evidence="1">
    <location>
        <begin position="125"/>
        <end position="137"/>
    </location>
</feature>
<dbReference type="Proteomes" id="UP000603708">
    <property type="component" value="Unassembled WGS sequence"/>
</dbReference>
<sequence>MAAAPDLRGAVTSTAFVLRMRALKDWSGLTYRQLAARAEESGDILPSSTLASTLGRRSLPRRDVVAAFVRACGGDAASVRTWLRVHAEIASGAVGPSSPDLYDPDDPDGPDRHGAAGQEAAAGAGAAGAGAPAGAGPAGAPEAPGGPAVSTAPAGPGPTAHDDAAARGAATASGGAAVSGAAAASPEPRRGEHRVADDGAPFGASDLLVGDGGRARGGQTPRRMPPWLPAPLRTGGRLAAAVLGLVVLAAAVTYAVLAFTGDALTRDAASGGGPKPGTYRIRSAATSYCLAEVDGEESGDVHQLDCAGSIPVYEVQPAESGTYWIHSLHPAMGLGCLGVAGGAMKDAAPMGDDYCGHRGDAEKFRMQKVAAPVEGYRIRLLHTGACVTVPGATERKGVQVLQMPCTGGDAGQVFRFDPVPAPTHVPPPPGG</sequence>
<comment type="caution">
    <text evidence="3">The sequence shown here is derived from an EMBL/GenBank/DDBJ whole genome shotgun (WGS) entry which is preliminary data.</text>
</comment>
<name>A0A919L100_9ACTN</name>
<keyword evidence="2" id="KW-0472">Membrane</keyword>
<evidence type="ECO:0000313" key="3">
    <source>
        <dbReference type="EMBL" id="GHH78731.1"/>
    </source>
</evidence>
<keyword evidence="2" id="KW-1133">Transmembrane helix</keyword>
<keyword evidence="2" id="KW-0812">Transmembrane</keyword>
<keyword evidence="4" id="KW-1185">Reference proteome</keyword>
<feature type="region of interest" description="Disordered" evidence="1">
    <location>
        <begin position="93"/>
        <end position="227"/>
    </location>
</feature>
<dbReference type="EMBL" id="BNCD01000007">
    <property type="protein sequence ID" value="GHH78731.1"/>
    <property type="molecule type" value="Genomic_DNA"/>
</dbReference>
<dbReference type="Gene3D" id="2.80.10.50">
    <property type="match status" value="1"/>
</dbReference>
<feature type="compositionally biased region" description="Basic and acidic residues" evidence="1">
    <location>
        <begin position="187"/>
        <end position="197"/>
    </location>
</feature>
<feature type="compositionally biased region" description="Low complexity" evidence="1">
    <location>
        <begin position="138"/>
        <end position="148"/>
    </location>
</feature>
<feature type="compositionally biased region" description="Low complexity" evidence="1">
    <location>
        <begin position="166"/>
        <end position="185"/>
    </location>
</feature>